<evidence type="ECO:0000313" key="1">
    <source>
        <dbReference type="EMBL" id="EDL88663.1"/>
    </source>
</evidence>
<gene>
    <name evidence="1" type="ORF">rCG_38538</name>
</gene>
<dbReference type="EMBL" id="CH474066">
    <property type="protein sequence ID" value="EDL88663.1"/>
    <property type="molecule type" value="Genomic_DNA"/>
</dbReference>
<accession>A6KLV5</accession>
<sequence>MNHFHSVQCRD</sequence>
<reference evidence="2" key="1">
    <citation type="submission" date="2005-09" db="EMBL/GenBank/DDBJ databases">
        <authorList>
            <person name="Mural R.J."/>
            <person name="Li P.W."/>
            <person name="Adams M.D."/>
            <person name="Amanatides P.G."/>
            <person name="Baden-Tillson H."/>
            <person name="Barnstead M."/>
            <person name="Chin S.H."/>
            <person name="Dew I."/>
            <person name="Evans C.A."/>
            <person name="Ferriera S."/>
            <person name="Flanigan M."/>
            <person name="Fosler C."/>
            <person name="Glodek A."/>
            <person name="Gu Z."/>
            <person name="Holt R.A."/>
            <person name="Jennings D."/>
            <person name="Kraft C.L."/>
            <person name="Lu F."/>
            <person name="Nguyen T."/>
            <person name="Nusskern D.R."/>
            <person name="Pfannkoch C.M."/>
            <person name="Sitter C."/>
            <person name="Sutton G.G."/>
            <person name="Venter J.C."/>
            <person name="Wang Z."/>
            <person name="Woodage T."/>
            <person name="Zheng X.H."/>
            <person name="Zhong F."/>
        </authorList>
    </citation>
    <scope>NUCLEOTIDE SEQUENCE [LARGE SCALE GENOMIC DNA]</scope>
    <source>
        <strain>BN</strain>
        <strain evidence="2">Sprague-Dawley</strain>
    </source>
</reference>
<proteinExistence type="predicted"/>
<protein>
    <submittedName>
        <fullName evidence="1">RCG38538</fullName>
    </submittedName>
</protein>
<evidence type="ECO:0000313" key="2">
    <source>
        <dbReference type="Proteomes" id="UP000234681"/>
    </source>
</evidence>
<organism evidence="1 2">
    <name type="scientific">Rattus norvegicus</name>
    <name type="common">Rat</name>
    <dbReference type="NCBI Taxonomy" id="10116"/>
    <lineage>
        <taxon>Eukaryota</taxon>
        <taxon>Metazoa</taxon>
        <taxon>Chordata</taxon>
        <taxon>Craniata</taxon>
        <taxon>Vertebrata</taxon>
        <taxon>Euteleostomi</taxon>
        <taxon>Mammalia</taxon>
        <taxon>Eutheria</taxon>
        <taxon>Euarchontoglires</taxon>
        <taxon>Glires</taxon>
        <taxon>Rodentia</taxon>
        <taxon>Myomorpha</taxon>
        <taxon>Muroidea</taxon>
        <taxon>Muridae</taxon>
        <taxon>Murinae</taxon>
        <taxon>Rattus</taxon>
    </lineage>
</organism>
<dbReference type="Proteomes" id="UP000234681">
    <property type="component" value="Chromosome 3"/>
</dbReference>
<name>A6KLV5_RAT</name>